<dbReference type="eggNOG" id="COG0375">
    <property type="taxonomic scope" value="Bacteria"/>
</dbReference>
<dbReference type="EMBL" id="CP001734">
    <property type="protein sequence ID" value="ACV67746.1"/>
    <property type="molecule type" value="Genomic_DNA"/>
</dbReference>
<comment type="similarity">
    <text evidence="1 5">Belongs to the HypA/HybF family.</text>
</comment>
<keyword evidence="2 5" id="KW-0533">Nickel</keyword>
<reference evidence="6 7" key="2">
    <citation type="journal article" date="2010" name="Stand. Genomic Sci.">
        <title>Complete genome sequence of Desulfohalobium retbaense type strain (HR(100)).</title>
        <authorList>
            <person name="Spring S."/>
            <person name="Nolan M."/>
            <person name="Lapidus A."/>
            <person name="Glavina Del Rio T."/>
            <person name="Copeland A."/>
            <person name="Tice H."/>
            <person name="Cheng J.F."/>
            <person name="Lucas S."/>
            <person name="Land M."/>
            <person name="Chen F."/>
            <person name="Bruce D."/>
            <person name="Goodwin L."/>
            <person name="Pitluck S."/>
            <person name="Ivanova N."/>
            <person name="Mavromatis K."/>
            <person name="Mikhailova N."/>
            <person name="Pati A."/>
            <person name="Chen A."/>
            <person name="Palaniappan K."/>
            <person name="Hauser L."/>
            <person name="Chang Y.J."/>
            <person name="Jeffries C.D."/>
            <person name="Munk C."/>
            <person name="Kiss H."/>
            <person name="Chain P."/>
            <person name="Han C."/>
            <person name="Brettin T."/>
            <person name="Detter J.C."/>
            <person name="Schuler E."/>
            <person name="Goker M."/>
            <person name="Rohde M."/>
            <person name="Bristow J."/>
            <person name="Eisen J.A."/>
            <person name="Markowitz V."/>
            <person name="Hugenholtz P."/>
            <person name="Kyrpides N.C."/>
            <person name="Klenk H.P."/>
        </authorList>
    </citation>
    <scope>NUCLEOTIDE SEQUENCE [LARGE SCALE GENOMIC DNA]</scope>
    <source>
        <strain evidence="6 7">DSM 5692</strain>
    </source>
</reference>
<dbReference type="Gene3D" id="3.30.2320.80">
    <property type="match status" value="1"/>
</dbReference>
<gene>
    <name evidence="5" type="primary">hypA</name>
    <name evidence="6" type="ordered locus">Dret_0449</name>
</gene>
<dbReference type="GO" id="GO:0016151">
    <property type="term" value="F:nickel cation binding"/>
    <property type="evidence" value="ECO:0007669"/>
    <property type="project" value="UniProtKB-UniRule"/>
</dbReference>
<dbReference type="STRING" id="485915.Dret_0449"/>
<feature type="binding site" evidence="5">
    <location>
        <position position="92"/>
    </location>
    <ligand>
        <name>Zn(2+)</name>
        <dbReference type="ChEBI" id="CHEBI:29105"/>
    </ligand>
</feature>
<feature type="binding site" evidence="5">
    <location>
        <position position="73"/>
    </location>
    <ligand>
        <name>Zn(2+)</name>
        <dbReference type="ChEBI" id="CHEBI:29105"/>
    </ligand>
</feature>
<feature type="binding site" evidence="5">
    <location>
        <position position="95"/>
    </location>
    <ligand>
        <name>Zn(2+)</name>
        <dbReference type="ChEBI" id="CHEBI:29105"/>
    </ligand>
</feature>
<dbReference type="PROSITE" id="PS01249">
    <property type="entry name" value="HYPA"/>
    <property type="match status" value="1"/>
</dbReference>
<name>C8X0C1_DESRD</name>
<dbReference type="Pfam" id="PF01155">
    <property type="entry name" value="HypA"/>
    <property type="match status" value="1"/>
</dbReference>
<dbReference type="PANTHER" id="PTHR34535">
    <property type="entry name" value="HYDROGENASE MATURATION FACTOR HYPA"/>
    <property type="match status" value="1"/>
</dbReference>
<evidence type="ECO:0000313" key="6">
    <source>
        <dbReference type="EMBL" id="ACV67746.1"/>
    </source>
</evidence>
<reference evidence="7" key="1">
    <citation type="submission" date="2009-09" db="EMBL/GenBank/DDBJ databases">
        <title>The complete chromosome of Desulfohalobium retbaense DSM 5692.</title>
        <authorList>
            <consortium name="US DOE Joint Genome Institute (JGI-PGF)"/>
            <person name="Lucas S."/>
            <person name="Copeland A."/>
            <person name="Lapidus A."/>
            <person name="Glavina del Rio T."/>
            <person name="Dalin E."/>
            <person name="Tice H."/>
            <person name="Bruce D."/>
            <person name="Goodwin L."/>
            <person name="Pitluck S."/>
            <person name="Kyrpides N."/>
            <person name="Mavromatis K."/>
            <person name="Ivanova N."/>
            <person name="Mikhailova N."/>
            <person name="Munk A.C."/>
            <person name="Brettin T."/>
            <person name="Detter J.C."/>
            <person name="Han C."/>
            <person name="Tapia R."/>
            <person name="Larimer F."/>
            <person name="Land M."/>
            <person name="Hauser L."/>
            <person name="Markowitz V."/>
            <person name="Cheng J.-F."/>
            <person name="Hugenholtz P."/>
            <person name="Woyke T."/>
            <person name="Wu D."/>
            <person name="Spring S."/>
            <person name="Klenk H.-P."/>
            <person name="Eisen J.A."/>
        </authorList>
    </citation>
    <scope>NUCLEOTIDE SEQUENCE [LARGE SCALE GENOMIC DNA]</scope>
    <source>
        <strain evidence="7">DSM 5692</strain>
    </source>
</reference>
<dbReference type="OrthoDB" id="9800361at2"/>
<evidence type="ECO:0000256" key="3">
    <source>
        <dbReference type="ARBA" id="ARBA00022723"/>
    </source>
</evidence>
<keyword evidence="4 5" id="KW-0862">Zinc</keyword>
<dbReference type="PANTHER" id="PTHR34535:SF3">
    <property type="entry name" value="HYDROGENASE MATURATION FACTOR HYPA"/>
    <property type="match status" value="1"/>
</dbReference>
<dbReference type="PIRSF" id="PIRSF004761">
    <property type="entry name" value="Hydrgn_mat_HypA"/>
    <property type="match status" value="1"/>
</dbReference>
<dbReference type="GO" id="GO:0051604">
    <property type="term" value="P:protein maturation"/>
    <property type="evidence" value="ECO:0007669"/>
    <property type="project" value="InterPro"/>
</dbReference>
<accession>C8X0C1</accession>
<organism evidence="6 7">
    <name type="scientific">Desulfohalobium retbaense (strain ATCC 49708 / DSM 5692 / JCM 16813 / HR100)</name>
    <dbReference type="NCBI Taxonomy" id="485915"/>
    <lineage>
        <taxon>Bacteria</taxon>
        <taxon>Pseudomonadati</taxon>
        <taxon>Thermodesulfobacteriota</taxon>
        <taxon>Desulfovibrionia</taxon>
        <taxon>Desulfovibrionales</taxon>
        <taxon>Desulfohalobiaceae</taxon>
        <taxon>Desulfohalobium</taxon>
    </lineage>
</organism>
<dbReference type="Proteomes" id="UP000001052">
    <property type="component" value="Chromosome"/>
</dbReference>
<keyword evidence="3 5" id="KW-0479">Metal-binding</keyword>
<keyword evidence="7" id="KW-1185">Reference proteome</keyword>
<proteinExistence type="inferred from homology"/>
<evidence type="ECO:0000313" key="7">
    <source>
        <dbReference type="Proteomes" id="UP000001052"/>
    </source>
</evidence>
<feature type="binding site" evidence="5">
    <location>
        <position position="2"/>
    </location>
    <ligand>
        <name>Ni(2+)</name>
        <dbReference type="ChEBI" id="CHEBI:49786"/>
    </ligand>
</feature>
<protein>
    <recommendedName>
        <fullName evidence="5">Hydrogenase maturation factor HypA</fullName>
    </recommendedName>
</protein>
<comment type="function">
    <text evidence="5">Involved in the maturation of [NiFe] hydrogenases. Required for nickel insertion into the metal center of the hydrogenase.</text>
</comment>
<dbReference type="InterPro" id="IPR000688">
    <property type="entry name" value="HypA/HybF"/>
</dbReference>
<dbReference type="GO" id="GO:0008270">
    <property type="term" value="F:zinc ion binding"/>
    <property type="evidence" value="ECO:0007669"/>
    <property type="project" value="UniProtKB-UniRule"/>
</dbReference>
<dbReference type="HOGENOM" id="CLU_126929_4_0_7"/>
<feature type="binding site" evidence="5">
    <location>
        <position position="76"/>
    </location>
    <ligand>
        <name>Zn(2+)</name>
        <dbReference type="ChEBI" id="CHEBI:29105"/>
    </ligand>
</feature>
<evidence type="ECO:0000256" key="1">
    <source>
        <dbReference type="ARBA" id="ARBA00010748"/>
    </source>
</evidence>
<evidence type="ECO:0000256" key="4">
    <source>
        <dbReference type="ARBA" id="ARBA00022833"/>
    </source>
</evidence>
<dbReference type="HAMAP" id="MF_00213">
    <property type="entry name" value="HypA_HybF"/>
    <property type="match status" value="1"/>
</dbReference>
<dbReference type="InterPro" id="IPR020538">
    <property type="entry name" value="Hydgase_Ni_incorp_HypA/HybF_CS"/>
</dbReference>
<dbReference type="KEGG" id="drt:Dret_0449"/>
<sequence>MHEMSIAQSLVEILQDEMTKHGVSRLKRVKVKHGRLAAVVPEALDMAFQALTVETDMAGATLELEEVPVQVRCSACGAEFAPEEASTLYLPCPQCEEPFGHEILSGKELYIDELEAE</sequence>
<evidence type="ECO:0000256" key="2">
    <source>
        <dbReference type="ARBA" id="ARBA00022596"/>
    </source>
</evidence>
<evidence type="ECO:0000256" key="5">
    <source>
        <dbReference type="HAMAP-Rule" id="MF_00213"/>
    </source>
</evidence>
<dbReference type="AlphaFoldDB" id="C8X0C1"/>
<dbReference type="RefSeq" id="WP_015750904.1">
    <property type="nucleotide sequence ID" value="NC_013223.1"/>
</dbReference>